<evidence type="ECO:0000313" key="2">
    <source>
        <dbReference type="Proteomes" id="UP000263326"/>
    </source>
</evidence>
<proteinExistence type="predicted"/>
<accession>A0A384ZX19</accession>
<organism evidence="1 2">
    <name type="scientific">Dickeya phage vB_DsoM_JA29</name>
    <dbReference type="NCBI Taxonomy" id="2283031"/>
    <lineage>
        <taxon>Viruses</taxon>
        <taxon>Duplodnaviria</taxon>
        <taxon>Heunggongvirae</taxon>
        <taxon>Uroviricota</taxon>
        <taxon>Caudoviricetes</taxon>
        <taxon>Salmondvirus</taxon>
        <taxon>Salmondvirus JA29</taxon>
    </lineage>
</organism>
<protein>
    <submittedName>
        <fullName evidence="1">Uncharacterized protein</fullName>
    </submittedName>
</protein>
<gene>
    <name evidence="1" type="ORF">JA29_048</name>
</gene>
<dbReference type="Proteomes" id="UP000263326">
    <property type="component" value="Segment"/>
</dbReference>
<reference evidence="1 2" key="1">
    <citation type="journal article" date="2018" name="Front. Microbiol.">
        <title>Jumbo Bacteriophages Are Represented Within an Increasing Diversity of Environmental Viruses Infecting the Emerging Phytopathogen, Dickeya solani.</title>
        <authorList>
            <person name="Day A.W."/>
            <person name="Ahn J."/>
            <person name="Salmond G.P.C."/>
        </authorList>
    </citation>
    <scope>NUCLEOTIDE SEQUENCE [LARGE SCALE GENOMIC DNA]</scope>
</reference>
<keyword evidence="2" id="KW-1185">Reference proteome</keyword>
<dbReference type="EMBL" id="MH460461">
    <property type="protein sequence ID" value="AXG66774.1"/>
    <property type="molecule type" value="Genomic_DNA"/>
</dbReference>
<name>A0A384ZX19_9CAUD</name>
<sequence length="119" mass="13256">MQNKNPVMLAVKMQFVEQIAKGFEDIAVFRIACTINQDKKFNPDVVFEKAKNRMFPDGMEKAIVSGYDYLVLKAHVDGSEILIKPGTIIFVREDSHVGVITTSDGVPDVSIRDGELIVN</sequence>
<evidence type="ECO:0000313" key="1">
    <source>
        <dbReference type="EMBL" id="AXG66774.1"/>
    </source>
</evidence>